<reference evidence="1" key="1">
    <citation type="submission" date="2013-04" db="EMBL/GenBank/DDBJ databases">
        <authorList>
            <person name="Qu J."/>
            <person name="Murali S.C."/>
            <person name="Bandaranaike D."/>
            <person name="Bellair M."/>
            <person name="Blankenburg K."/>
            <person name="Chao H."/>
            <person name="Dinh H."/>
            <person name="Doddapaneni H."/>
            <person name="Downs B."/>
            <person name="Dugan-Rocha S."/>
            <person name="Elkadiri S."/>
            <person name="Gnanaolivu R.D."/>
            <person name="Hernandez B."/>
            <person name="Javaid M."/>
            <person name="Jayaseelan J.C."/>
            <person name="Lee S."/>
            <person name="Li M."/>
            <person name="Ming W."/>
            <person name="Munidasa M."/>
            <person name="Muniz J."/>
            <person name="Nguyen L."/>
            <person name="Ongeri F."/>
            <person name="Osuji N."/>
            <person name="Pu L.-L."/>
            <person name="Puazo M."/>
            <person name="Qu C."/>
            <person name="Quiroz J."/>
            <person name="Raj R."/>
            <person name="Weissenberger G."/>
            <person name="Xin Y."/>
            <person name="Zou X."/>
            <person name="Han Y."/>
            <person name="Richards S."/>
            <person name="Worley K."/>
            <person name="Muzny D."/>
            <person name="Gibbs R."/>
        </authorList>
    </citation>
    <scope>NUCLEOTIDE SEQUENCE</scope>
    <source>
        <strain evidence="1">Sampled in the wild</strain>
    </source>
</reference>
<organism evidence="1 2">
    <name type="scientific">Ladona fulva</name>
    <name type="common">Scarce chaser dragonfly</name>
    <name type="synonym">Libellula fulva</name>
    <dbReference type="NCBI Taxonomy" id="123851"/>
    <lineage>
        <taxon>Eukaryota</taxon>
        <taxon>Metazoa</taxon>
        <taxon>Ecdysozoa</taxon>
        <taxon>Arthropoda</taxon>
        <taxon>Hexapoda</taxon>
        <taxon>Insecta</taxon>
        <taxon>Pterygota</taxon>
        <taxon>Palaeoptera</taxon>
        <taxon>Odonata</taxon>
        <taxon>Epiprocta</taxon>
        <taxon>Anisoptera</taxon>
        <taxon>Libelluloidea</taxon>
        <taxon>Libellulidae</taxon>
        <taxon>Ladona</taxon>
    </lineage>
</organism>
<proteinExistence type="predicted"/>
<reference evidence="1" key="2">
    <citation type="submission" date="2017-10" db="EMBL/GenBank/DDBJ databases">
        <title>Ladona fulva Genome sequencing and assembly.</title>
        <authorList>
            <person name="Murali S."/>
            <person name="Richards S."/>
            <person name="Bandaranaike D."/>
            <person name="Bellair M."/>
            <person name="Blankenburg K."/>
            <person name="Chao H."/>
            <person name="Dinh H."/>
            <person name="Doddapaneni H."/>
            <person name="Dugan-Rocha S."/>
            <person name="Elkadiri S."/>
            <person name="Gnanaolivu R."/>
            <person name="Hernandez B."/>
            <person name="Skinner E."/>
            <person name="Javaid M."/>
            <person name="Lee S."/>
            <person name="Li M."/>
            <person name="Ming W."/>
            <person name="Munidasa M."/>
            <person name="Muniz J."/>
            <person name="Nguyen L."/>
            <person name="Hughes D."/>
            <person name="Osuji N."/>
            <person name="Pu L.-L."/>
            <person name="Puazo M."/>
            <person name="Qu C."/>
            <person name="Quiroz J."/>
            <person name="Raj R."/>
            <person name="Weissenberger G."/>
            <person name="Xin Y."/>
            <person name="Zou X."/>
            <person name="Han Y."/>
            <person name="Worley K."/>
            <person name="Muzny D."/>
            <person name="Gibbs R."/>
        </authorList>
    </citation>
    <scope>NUCLEOTIDE SEQUENCE</scope>
    <source>
        <strain evidence="1">Sampled in the wild</strain>
    </source>
</reference>
<evidence type="ECO:0000313" key="2">
    <source>
        <dbReference type="Proteomes" id="UP000792457"/>
    </source>
</evidence>
<dbReference type="AlphaFoldDB" id="A0A8K0NXC4"/>
<gene>
    <name evidence="1" type="ORF">J437_LFUL000057</name>
</gene>
<evidence type="ECO:0000313" key="1">
    <source>
        <dbReference type="EMBL" id="KAG8225078.1"/>
    </source>
</evidence>
<dbReference type="EMBL" id="KZ308222">
    <property type="protein sequence ID" value="KAG8225078.1"/>
    <property type="molecule type" value="Genomic_DNA"/>
</dbReference>
<accession>A0A8K0NXC4</accession>
<name>A0A8K0NXC4_LADFU</name>
<comment type="caution">
    <text evidence="1">The sequence shown here is derived from an EMBL/GenBank/DDBJ whole genome shotgun (WGS) entry which is preliminary data.</text>
</comment>
<dbReference type="Proteomes" id="UP000792457">
    <property type="component" value="Unassembled WGS sequence"/>
</dbReference>
<protein>
    <submittedName>
        <fullName evidence="1">Uncharacterized protein</fullName>
    </submittedName>
</protein>
<keyword evidence="2" id="KW-1185">Reference proteome</keyword>
<sequence>MKTCTIQALMLEEGEEGVAQETQVESEVIEEGEDTTLVNHSNLSALVDAIRSAGYQVTEGQKQIIITDGGEHVLLNEAGEPVQQQIVYGDAEQVFVTEEGEQLEMVLEENGPVVQYVIQDNESETVLPVEAVLGDGEVETEQKLLNVVKVEPGVM</sequence>